<proteinExistence type="predicted"/>
<evidence type="ECO:0000313" key="3">
    <source>
        <dbReference type="Proteomes" id="UP001175000"/>
    </source>
</evidence>
<comment type="caution">
    <text evidence="2">The sequence shown here is derived from an EMBL/GenBank/DDBJ whole genome shotgun (WGS) entry which is preliminary data.</text>
</comment>
<feature type="domain" description="Heterokaryon incompatibility" evidence="1">
    <location>
        <begin position="62"/>
        <end position="148"/>
    </location>
</feature>
<feature type="non-terminal residue" evidence="2">
    <location>
        <position position="149"/>
    </location>
</feature>
<dbReference type="PANTHER" id="PTHR33112:SF16">
    <property type="entry name" value="HETEROKARYON INCOMPATIBILITY DOMAIN-CONTAINING PROTEIN"/>
    <property type="match status" value="1"/>
</dbReference>
<sequence length="149" mass="16551">LLNQWLDECQQGHGSGCKFVGERVITTNFSSPARLIYCGEGPLRLVDAADLPLDEEDLGPPYATLSYRWGDPTSLPTTTKANLKPSLQSLAFDDLPLTFQHAIQITRAIKVSYIWIDALCIVQDDDADKAREIFRMDLIYATAICMISA</sequence>
<accession>A0AA39WLM6</accession>
<feature type="non-terminal residue" evidence="2">
    <location>
        <position position="1"/>
    </location>
</feature>
<gene>
    <name evidence="2" type="ORF">B0T14DRAFT_402160</name>
</gene>
<dbReference type="Proteomes" id="UP001175000">
    <property type="component" value="Unassembled WGS sequence"/>
</dbReference>
<dbReference type="EMBL" id="JAULSU010000005">
    <property type="protein sequence ID" value="KAK0617672.1"/>
    <property type="molecule type" value="Genomic_DNA"/>
</dbReference>
<protein>
    <submittedName>
        <fullName evidence="2">Heterokaryon incompatibility protein-domain-containing protein</fullName>
    </submittedName>
</protein>
<organism evidence="2 3">
    <name type="scientific">Immersiella caudata</name>
    <dbReference type="NCBI Taxonomy" id="314043"/>
    <lineage>
        <taxon>Eukaryota</taxon>
        <taxon>Fungi</taxon>
        <taxon>Dikarya</taxon>
        <taxon>Ascomycota</taxon>
        <taxon>Pezizomycotina</taxon>
        <taxon>Sordariomycetes</taxon>
        <taxon>Sordariomycetidae</taxon>
        <taxon>Sordariales</taxon>
        <taxon>Lasiosphaeriaceae</taxon>
        <taxon>Immersiella</taxon>
    </lineage>
</organism>
<dbReference type="InterPro" id="IPR010730">
    <property type="entry name" value="HET"/>
</dbReference>
<name>A0AA39WLM6_9PEZI</name>
<evidence type="ECO:0000259" key="1">
    <source>
        <dbReference type="Pfam" id="PF06985"/>
    </source>
</evidence>
<dbReference type="Pfam" id="PF06985">
    <property type="entry name" value="HET"/>
    <property type="match status" value="1"/>
</dbReference>
<evidence type="ECO:0000313" key="2">
    <source>
        <dbReference type="EMBL" id="KAK0617672.1"/>
    </source>
</evidence>
<dbReference type="AlphaFoldDB" id="A0AA39WLM6"/>
<reference evidence="2" key="1">
    <citation type="submission" date="2023-06" db="EMBL/GenBank/DDBJ databases">
        <title>Genome-scale phylogeny and comparative genomics of the fungal order Sordariales.</title>
        <authorList>
            <consortium name="Lawrence Berkeley National Laboratory"/>
            <person name="Hensen N."/>
            <person name="Bonometti L."/>
            <person name="Westerberg I."/>
            <person name="Brannstrom I.O."/>
            <person name="Guillou S."/>
            <person name="Cros-Aarteil S."/>
            <person name="Calhoun S."/>
            <person name="Haridas S."/>
            <person name="Kuo A."/>
            <person name="Mondo S."/>
            <person name="Pangilinan J."/>
            <person name="Riley R."/>
            <person name="Labutti K."/>
            <person name="Andreopoulos B."/>
            <person name="Lipzen A."/>
            <person name="Chen C."/>
            <person name="Yanf M."/>
            <person name="Daum C."/>
            <person name="Ng V."/>
            <person name="Clum A."/>
            <person name="Steindorff A."/>
            <person name="Ohm R."/>
            <person name="Martin F."/>
            <person name="Silar P."/>
            <person name="Natvig D."/>
            <person name="Lalanne C."/>
            <person name="Gautier V."/>
            <person name="Ament-Velasquez S.L."/>
            <person name="Kruys A."/>
            <person name="Hutchinson M.I."/>
            <person name="Powell A.J."/>
            <person name="Barry K."/>
            <person name="Miller A.N."/>
            <person name="Grigoriev I.V."/>
            <person name="Debuchy R."/>
            <person name="Gladieux P."/>
            <person name="Thoren M.H."/>
            <person name="Johannesson H."/>
        </authorList>
    </citation>
    <scope>NUCLEOTIDE SEQUENCE</scope>
    <source>
        <strain evidence="2">CBS 606.72</strain>
    </source>
</reference>
<dbReference type="PANTHER" id="PTHR33112">
    <property type="entry name" value="DOMAIN PROTEIN, PUTATIVE-RELATED"/>
    <property type="match status" value="1"/>
</dbReference>
<keyword evidence="3" id="KW-1185">Reference proteome</keyword>